<dbReference type="AlphaFoldDB" id="A0A1H3RI92"/>
<evidence type="ECO:0000313" key="5">
    <source>
        <dbReference type="EMBL" id="SDZ25417.1"/>
    </source>
</evidence>
<dbReference type="CDD" id="cd04496">
    <property type="entry name" value="SSB_OBF"/>
    <property type="match status" value="1"/>
</dbReference>
<dbReference type="RefSeq" id="WP_093275434.1">
    <property type="nucleotide sequence ID" value="NZ_FNOK01000054.1"/>
</dbReference>
<dbReference type="InterPro" id="IPR011344">
    <property type="entry name" value="ssDNA-bd"/>
</dbReference>
<accession>A0A1H3RI92</accession>
<organism evidence="5 6">
    <name type="scientific">Saccharopolyspora shandongensis</name>
    <dbReference type="NCBI Taxonomy" id="418495"/>
    <lineage>
        <taxon>Bacteria</taxon>
        <taxon>Bacillati</taxon>
        <taxon>Actinomycetota</taxon>
        <taxon>Actinomycetes</taxon>
        <taxon>Pseudonocardiales</taxon>
        <taxon>Pseudonocardiaceae</taxon>
        <taxon>Saccharopolyspora</taxon>
    </lineage>
</organism>
<feature type="region of interest" description="Disordered" evidence="4">
    <location>
        <begin position="112"/>
        <end position="136"/>
    </location>
</feature>
<evidence type="ECO:0000256" key="4">
    <source>
        <dbReference type="SAM" id="MobiDB-lite"/>
    </source>
</evidence>
<evidence type="ECO:0000313" key="6">
    <source>
        <dbReference type="Proteomes" id="UP000199529"/>
    </source>
</evidence>
<sequence length="136" mass="14699">MFETQVTVVGYLITEPVVRETPNGNRVVSCRVAATSRRFDQDTGEWMDGDRFLATVNCWKRLADGVAAALCKGDPVVATGRLRTREYEAGGQWRTVVELEATAIGLDLARAAPPEVPGVPRPRSATDRGLVSLPSG</sequence>
<dbReference type="SUPFAM" id="SSF50249">
    <property type="entry name" value="Nucleic acid-binding proteins"/>
    <property type="match status" value="1"/>
</dbReference>
<dbReference type="STRING" id="418495.SAMN05216215_105442"/>
<dbReference type="Gene3D" id="2.40.50.140">
    <property type="entry name" value="Nucleic acid-binding proteins"/>
    <property type="match status" value="1"/>
</dbReference>
<keyword evidence="1 2" id="KW-0238">DNA-binding</keyword>
<evidence type="ECO:0000256" key="3">
    <source>
        <dbReference type="RuleBase" id="RU000524"/>
    </source>
</evidence>
<dbReference type="GO" id="GO:0006260">
    <property type="term" value="P:DNA replication"/>
    <property type="evidence" value="ECO:0007669"/>
    <property type="project" value="InterPro"/>
</dbReference>
<dbReference type="InterPro" id="IPR012340">
    <property type="entry name" value="NA-bd_OB-fold"/>
</dbReference>
<proteinExistence type="predicted"/>
<keyword evidence="6" id="KW-1185">Reference proteome</keyword>
<evidence type="ECO:0000256" key="1">
    <source>
        <dbReference type="ARBA" id="ARBA00023125"/>
    </source>
</evidence>
<dbReference type="Proteomes" id="UP000199529">
    <property type="component" value="Unassembled WGS sequence"/>
</dbReference>
<reference evidence="6" key="1">
    <citation type="submission" date="2016-10" db="EMBL/GenBank/DDBJ databases">
        <authorList>
            <person name="Varghese N."/>
            <person name="Submissions S."/>
        </authorList>
    </citation>
    <scope>NUCLEOTIDE SEQUENCE [LARGE SCALE GENOMIC DNA]</scope>
    <source>
        <strain evidence="6">CGMCC 4.3530</strain>
    </source>
</reference>
<name>A0A1H3RI92_9PSEU</name>
<dbReference type="EMBL" id="FNOK01000054">
    <property type="protein sequence ID" value="SDZ25417.1"/>
    <property type="molecule type" value="Genomic_DNA"/>
</dbReference>
<evidence type="ECO:0000256" key="2">
    <source>
        <dbReference type="PROSITE-ProRule" id="PRU00252"/>
    </source>
</evidence>
<dbReference type="NCBIfam" id="TIGR00621">
    <property type="entry name" value="ssb"/>
    <property type="match status" value="1"/>
</dbReference>
<dbReference type="Pfam" id="PF00436">
    <property type="entry name" value="SSB"/>
    <property type="match status" value="1"/>
</dbReference>
<dbReference type="OrthoDB" id="9809878at2"/>
<gene>
    <name evidence="5" type="ORF">SAMN05216215_105442</name>
</gene>
<dbReference type="PROSITE" id="PS50935">
    <property type="entry name" value="SSB"/>
    <property type="match status" value="1"/>
</dbReference>
<dbReference type="GO" id="GO:0003697">
    <property type="term" value="F:single-stranded DNA binding"/>
    <property type="evidence" value="ECO:0007669"/>
    <property type="project" value="InterPro"/>
</dbReference>
<protein>
    <recommendedName>
        <fullName evidence="3">Single-stranded DNA-binding protein</fullName>
    </recommendedName>
</protein>
<dbReference type="InterPro" id="IPR000424">
    <property type="entry name" value="Primosome_PriB/ssb"/>
</dbReference>